<dbReference type="PANTHER" id="PTHR22050:SF0">
    <property type="entry name" value="TRANSMEMBRANE PROTEIN 131 HOMOLOG"/>
    <property type="match status" value="1"/>
</dbReference>
<keyword evidence="3" id="KW-1185">Reference proteome</keyword>
<dbReference type="PANTHER" id="PTHR22050">
    <property type="entry name" value="RW1 PROTEIN HOMOLOG"/>
    <property type="match status" value="1"/>
</dbReference>
<evidence type="ECO:0000313" key="3">
    <source>
        <dbReference type="Proteomes" id="UP000279833"/>
    </source>
</evidence>
<dbReference type="AlphaFoldDB" id="A0A183KI80"/>
<dbReference type="InterPro" id="IPR013783">
    <property type="entry name" value="Ig-like_fold"/>
</dbReference>
<dbReference type="InterPro" id="IPR039877">
    <property type="entry name" value="TMEM131-like"/>
</dbReference>
<dbReference type="Gene3D" id="2.60.40.10">
    <property type="entry name" value="Immunoglobulins"/>
    <property type="match status" value="1"/>
</dbReference>
<organism evidence="4">
    <name type="scientific">Schistosoma curassoni</name>
    <dbReference type="NCBI Taxonomy" id="6186"/>
    <lineage>
        <taxon>Eukaryota</taxon>
        <taxon>Metazoa</taxon>
        <taxon>Spiralia</taxon>
        <taxon>Lophotrochozoa</taxon>
        <taxon>Platyhelminthes</taxon>
        <taxon>Trematoda</taxon>
        <taxon>Digenea</taxon>
        <taxon>Strigeidida</taxon>
        <taxon>Schistosomatoidea</taxon>
        <taxon>Schistosomatidae</taxon>
        <taxon>Schistosoma</taxon>
    </lineage>
</organism>
<accession>A0A183KI80</accession>
<sequence>MVSGVMRSNLNIIGLIVNNKEVQILVDGIENFCRLKGFEAGRTDDAFSLFSGLSFEPSFLDFGEQPFSYPKHVEVTITNIDADQSIDLVTTFGVSQFIFWSIFNQTALSPASSASFNVTFLPYTVGDFETSIYIQTSLGVAKYQVFGSSYISDDYLIPLVNLESLDERKKSFELELVNPLSCSVKVRYFYLNTSRFEARLSFPRLLLLRYH</sequence>
<feature type="domain" description="Transmembrane protein 131-like N-terminal" evidence="1">
    <location>
        <begin position="53"/>
        <end position="136"/>
    </location>
</feature>
<dbReference type="Proteomes" id="UP000279833">
    <property type="component" value="Unassembled WGS sequence"/>
</dbReference>
<name>A0A183KI80_9TREM</name>
<reference evidence="4" key="1">
    <citation type="submission" date="2016-06" db="UniProtKB">
        <authorList>
            <consortium name="WormBaseParasite"/>
        </authorList>
    </citation>
    <scope>IDENTIFICATION</scope>
</reference>
<protein>
    <submittedName>
        <fullName evidence="4">TMEM131_like domain-containing protein</fullName>
    </submittedName>
</protein>
<evidence type="ECO:0000313" key="2">
    <source>
        <dbReference type="EMBL" id="VDP57301.1"/>
    </source>
</evidence>
<evidence type="ECO:0000259" key="1">
    <source>
        <dbReference type="Pfam" id="PF12371"/>
    </source>
</evidence>
<dbReference type="EMBL" id="UZAK01036971">
    <property type="protein sequence ID" value="VDP57301.1"/>
    <property type="molecule type" value="Genomic_DNA"/>
</dbReference>
<evidence type="ECO:0000313" key="4">
    <source>
        <dbReference type="WBParaSite" id="SCUD_0001473801-mRNA-1"/>
    </source>
</evidence>
<dbReference type="GO" id="GO:0016020">
    <property type="term" value="C:membrane"/>
    <property type="evidence" value="ECO:0007669"/>
    <property type="project" value="TreeGrafter"/>
</dbReference>
<reference evidence="2 3" key="2">
    <citation type="submission" date="2018-11" db="EMBL/GenBank/DDBJ databases">
        <authorList>
            <consortium name="Pathogen Informatics"/>
        </authorList>
    </citation>
    <scope>NUCLEOTIDE SEQUENCE [LARGE SCALE GENOMIC DNA]</scope>
    <source>
        <strain evidence="2">Dakar</strain>
        <strain evidence="3">Dakar, Senegal</strain>
    </source>
</reference>
<dbReference type="WBParaSite" id="SCUD_0001473801-mRNA-1">
    <property type="protein sequence ID" value="SCUD_0001473801-mRNA-1"/>
    <property type="gene ID" value="SCUD_0001473801"/>
</dbReference>
<proteinExistence type="predicted"/>
<dbReference type="InterPro" id="IPR022113">
    <property type="entry name" value="TMEM131L_N"/>
</dbReference>
<gene>
    <name evidence="2" type="ORF">SCUD_LOCUS14735</name>
</gene>
<dbReference type="Pfam" id="PF12371">
    <property type="entry name" value="TMEM131_like_N"/>
    <property type="match status" value="1"/>
</dbReference>